<reference evidence="12" key="1">
    <citation type="submission" date="2020-06" db="EMBL/GenBank/DDBJ databases">
        <authorList>
            <consortium name="Plant Systems Biology data submission"/>
        </authorList>
    </citation>
    <scope>NUCLEOTIDE SEQUENCE</scope>
    <source>
        <strain evidence="12">D6</strain>
    </source>
</reference>
<keyword evidence="4 10" id="KW-1133">Transmembrane helix</keyword>
<evidence type="ECO:0000256" key="3">
    <source>
        <dbReference type="ARBA" id="ARBA00022692"/>
    </source>
</evidence>
<dbReference type="Proteomes" id="UP001153069">
    <property type="component" value="Unassembled WGS sequence"/>
</dbReference>
<evidence type="ECO:0000256" key="7">
    <source>
        <dbReference type="ARBA" id="ARBA00023136"/>
    </source>
</evidence>
<organism evidence="12 13">
    <name type="scientific">Seminavis robusta</name>
    <dbReference type="NCBI Taxonomy" id="568900"/>
    <lineage>
        <taxon>Eukaryota</taxon>
        <taxon>Sar</taxon>
        <taxon>Stramenopiles</taxon>
        <taxon>Ochrophyta</taxon>
        <taxon>Bacillariophyta</taxon>
        <taxon>Bacillariophyceae</taxon>
        <taxon>Bacillariophycidae</taxon>
        <taxon>Naviculales</taxon>
        <taxon>Naviculaceae</taxon>
        <taxon>Seminavis</taxon>
    </lineage>
</organism>
<feature type="transmembrane region" description="Helical" evidence="10">
    <location>
        <begin position="707"/>
        <end position="725"/>
    </location>
</feature>
<keyword evidence="13" id="KW-1185">Reference proteome</keyword>
<dbReference type="PRINTS" id="PR01084">
    <property type="entry name" value="NAHEXCHNGR"/>
</dbReference>
<feature type="transmembrane region" description="Helical" evidence="10">
    <location>
        <begin position="307"/>
        <end position="328"/>
    </location>
</feature>
<dbReference type="GO" id="GO:0051453">
    <property type="term" value="P:regulation of intracellular pH"/>
    <property type="evidence" value="ECO:0007669"/>
    <property type="project" value="TreeGrafter"/>
</dbReference>
<evidence type="ECO:0000256" key="1">
    <source>
        <dbReference type="ARBA" id="ARBA00004141"/>
    </source>
</evidence>
<keyword evidence="8" id="KW-0739">Sodium transport</keyword>
<proteinExistence type="predicted"/>
<protein>
    <submittedName>
        <fullName evidence="12">Sodium/hydrogen exchanger</fullName>
    </submittedName>
</protein>
<evidence type="ECO:0000256" key="10">
    <source>
        <dbReference type="SAM" id="Phobius"/>
    </source>
</evidence>
<sequence length="786" mass="87040">MPPEDDDDVTAPSSLAGRILPVVSAGCIFLLTTSLVLLNHQSPAVSSSSVSVLLDPLSFQDNIVLTPQERQSAEEDRRFLQDMMGEDDQADMVDDGFTRDDTCKRYMSKFLNGTTDFNDVCDGVYNAYEEADCAEDIHVKMMAQGIEKNDTGLDDFYQRWECCSSIYQYYNTHCHEPKLDSGRLLGILSVLVLCGIVKSFVHQVMQLEWLPDVCVYVLVGAITGGILRVLAPDIVAERLTFNNDLFLHILLPPIIFQAALKIDKRSFRRDIFPILSFAVIGTALSAGTVGVITYYMTRIGSGVHLPLLDSLLFGSLISSIDPVATLGILSSVGVSQRDTLFTIIFGEGMVNDAVAIVLFDTLTKHLGDESAVGKATALEMLRYFVQISFGSMAVGALCGALCTLYFYNVFGKHTPVTEVALFFSFALIPFYLSDMLGGSGIIAIMTMGFFLDYYVVGGNQSEEGEWMDFMQLRCNRDRAARSEGDLARVMSEEEEEQPSRWDHLKLSWDRAFSGRGHIVTKSRSHVGFVAEVIADVMETAIFAYLGLFLFNANNAWDWKLNGIAVFGCVSSRLAMVLAVSFLINAFVFCDVEGALGRCFRKIWSDLTTRQPPNTLTQSTRTTMSAPLLSDYDTHYDEPPTAEEDDDDDDDPESSVNKRFLDMKTQMMVVLAGVRGAVSFALVANVPLYNSVSKRGSQYKAELKAMTSSSIVFTLFVFGAITYFIVRKDQQDPNRERIAGNFTHRLMSMPLASDNEGEDDSDAVADTSLLMEVETEAPRRARFHSAS</sequence>
<dbReference type="InterPro" id="IPR018422">
    <property type="entry name" value="Cation/H_exchanger_CPA1"/>
</dbReference>
<feature type="transmembrane region" description="Helical" evidence="10">
    <location>
        <begin position="20"/>
        <end position="38"/>
    </location>
</feature>
<evidence type="ECO:0000256" key="9">
    <source>
        <dbReference type="SAM" id="MobiDB-lite"/>
    </source>
</evidence>
<dbReference type="PANTHER" id="PTHR10110">
    <property type="entry name" value="SODIUM/HYDROGEN EXCHANGER"/>
    <property type="match status" value="1"/>
</dbReference>
<evidence type="ECO:0000256" key="5">
    <source>
        <dbReference type="ARBA" id="ARBA00023053"/>
    </source>
</evidence>
<evidence type="ECO:0000313" key="13">
    <source>
        <dbReference type="Proteomes" id="UP001153069"/>
    </source>
</evidence>
<accession>A0A9N8EAD4</accession>
<feature type="compositionally biased region" description="Acidic residues" evidence="9">
    <location>
        <begin position="639"/>
        <end position="652"/>
    </location>
</feature>
<dbReference type="OrthoDB" id="196264at2759"/>
<feature type="domain" description="Cation/H+ exchanger transmembrane" evidence="11">
    <location>
        <begin position="192"/>
        <end position="456"/>
    </location>
</feature>
<feature type="region of interest" description="Disordered" evidence="9">
    <location>
        <begin position="636"/>
        <end position="655"/>
    </location>
</feature>
<keyword evidence="5" id="KW-0915">Sodium</keyword>
<comment type="caution">
    <text evidence="12">The sequence shown here is derived from an EMBL/GenBank/DDBJ whole genome shotgun (WGS) entry which is preliminary data.</text>
</comment>
<evidence type="ECO:0000256" key="2">
    <source>
        <dbReference type="ARBA" id="ARBA00022448"/>
    </source>
</evidence>
<keyword evidence="6" id="KW-0406">Ion transport</keyword>
<dbReference type="AlphaFoldDB" id="A0A9N8EAD4"/>
<evidence type="ECO:0000256" key="8">
    <source>
        <dbReference type="ARBA" id="ARBA00023201"/>
    </source>
</evidence>
<dbReference type="GO" id="GO:0098719">
    <property type="term" value="P:sodium ion import across plasma membrane"/>
    <property type="evidence" value="ECO:0007669"/>
    <property type="project" value="TreeGrafter"/>
</dbReference>
<feature type="transmembrane region" description="Helical" evidence="10">
    <location>
        <begin position="419"/>
        <end position="444"/>
    </location>
</feature>
<dbReference type="GO" id="GO:0015385">
    <property type="term" value="F:sodium:proton antiporter activity"/>
    <property type="evidence" value="ECO:0007669"/>
    <property type="project" value="InterPro"/>
</dbReference>
<gene>
    <name evidence="12" type="ORF">SEMRO_672_G185110.1</name>
</gene>
<keyword evidence="2" id="KW-0813">Transport</keyword>
<keyword evidence="7 10" id="KW-0472">Membrane</keyword>
<feature type="transmembrane region" description="Helical" evidence="10">
    <location>
        <begin position="562"/>
        <end position="587"/>
    </location>
</feature>
<evidence type="ECO:0000313" key="12">
    <source>
        <dbReference type="EMBL" id="CAB9514759.1"/>
    </source>
</evidence>
<dbReference type="InterPro" id="IPR004709">
    <property type="entry name" value="NaH_exchanger"/>
</dbReference>
<evidence type="ECO:0000256" key="6">
    <source>
        <dbReference type="ARBA" id="ARBA00023065"/>
    </source>
</evidence>
<feature type="transmembrane region" description="Helical" evidence="10">
    <location>
        <begin position="667"/>
        <end position="687"/>
    </location>
</feature>
<feature type="transmembrane region" description="Helical" evidence="10">
    <location>
        <begin position="184"/>
        <end position="201"/>
    </location>
</feature>
<dbReference type="GO" id="GO:0015386">
    <property type="term" value="F:potassium:proton antiporter activity"/>
    <property type="evidence" value="ECO:0007669"/>
    <property type="project" value="TreeGrafter"/>
</dbReference>
<dbReference type="PANTHER" id="PTHR10110:SF187">
    <property type="entry name" value="SODIUM_HYDROGEN EXCHANGER"/>
    <property type="match status" value="1"/>
</dbReference>
<dbReference type="InterPro" id="IPR006153">
    <property type="entry name" value="Cation/H_exchanger_TM"/>
</dbReference>
<dbReference type="GO" id="GO:0005886">
    <property type="term" value="C:plasma membrane"/>
    <property type="evidence" value="ECO:0007669"/>
    <property type="project" value="TreeGrafter"/>
</dbReference>
<evidence type="ECO:0000256" key="4">
    <source>
        <dbReference type="ARBA" id="ARBA00022989"/>
    </source>
</evidence>
<feature type="transmembrane region" description="Helical" evidence="10">
    <location>
        <begin position="213"/>
        <end position="231"/>
    </location>
</feature>
<feature type="transmembrane region" description="Helical" evidence="10">
    <location>
        <begin position="383"/>
        <end position="407"/>
    </location>
</feature>
<dbReference type="Pfam" id="PF00999">
    <property type="entry name" value="Na_H_Exchanger"/>
    <property type="match status" value="1"/>
</dbReference>
<dbReference type="Gene3D" id="6.10.140.1330">
    <property type="match status" value="1"/>
</dbReference>
<feature type="transmembrane region" description="Helical" evidence="10">
    <location>
        <begin position="528"/>
        <end position="550"/>
    </location>
</feature>
<evidence type="ECO:0000259" key="11">
    <source>
        <dbReference type="Pfam" id="PF00999"/>
    </source>
</evidence>
<name>A0A9N8EAD4_9STRA</name>
<feature type="transmembrane region" description="Helical" evidence="10">
    <location>
        <begin position="272"/>
        <end position="295"/>
    </location>
</feature>
<comment type="subcellular location">
    <subcellularLocation>
        <location evidence="1">Membrane</location>
        <topology evidence="1">Multi-pass membrane protein</topology>
    </subcellularLocation>
</comment>
<dbReference type="EMBL" id="CAICTM010000671">
    <property type="protein sequence ID" value="CAB9514759.1"/>
    <property type="molecule type" value="Genomic_DNA"/>
</dbReference>
<keyword evidence="3 10" id="KW-0812">Transmembrane</keyword>